<evidence type="ECO:0000313" key="1">
    <source>
        <dbReference type="EMBL" id="MBB5352469.1"/>
    </source>
</evidence>
<reference evidence="1 2" key="1">
    <citation type="submission" date="2020-08" db="EMBL/GenBank/DDBJ databases">
        <title>Genomic Encyclopedia of Type Strains, Phase IV (KMG-IV): sequencing the most valuable type-strain genomes for metagenomic binning, comparative biology and taxonomic classification.</title>
        <authorList>
            <person name="Goeker M."/>
        </authorList>
    </citation>
    <scope>NUCLEOTIDE SEQUENCE [LARGE SCALE GENOMIC DNA]</scope>
    <source>
        <strain evidence="1 2">YC6886</strain>
    </source>
</reference>
<dbReference type="RefSeq" id="WP_184019541.1">
    <property type="nucleotide sequence ID" value="NZ_JACHFD010000013.1"/>
</dbReference>
<evidence type="ECO:0000313" key="2">
    <source>
        <dbReference type="Proteomes" id="UP000557717"/>
    </source>
</evidence>
<evidence type="ECO:0008006" key="3">
    <source>
        <dbReference type="Google" id="ProtNLM"/>
    </source>
</evidence>
<dbReference type="InterPro" id="IPR025352">
    <property type="entry name" value="DUF4256"/>
</dbReference>
<dbReference type="Pfam" id="PF14066">
    <property type="entry name" value="DUF4256"/>
    <property type="match status" value="1"/>
</dbReference>
<gene>
    <name evidence="1" type="ORF">HNR46_002715</name>
</gene>
<accession>A0A840VF72</accession>
<sequence>MKAPKKELAQADRDALFEILETRFEKNPHRHPGIAWEEVKAHLLKNPGKLRSLLEMESTGGEPDVVEWNAGAGTCTFFDCSPESPKGRTSLCYDKEALAARKQHKPRDSAMNLAESMGVELLNEAQYRHLQKLGPVDRKTSSWIKTPDDIRELDGALFGDHRFGHTFVYHNGAQSYYAARGFRASLTI</sequence>
<protein>
    <recommendedName>
        <fullName evidence="3">DUF4256 domain-containing protein</fullName>
    </recommendedName>
</protein>
<dbReference type="Proteomes" id="UP000557717">
    <property type="component" value="Unassembled WGS sequence"/>
</dbReference>
<organism evidence="1 2">
    <name type="scientific">Haloferula luteola</name>
    <dbReference type="NCBI Taxonomy" id="595692"/>
    <lineage>
        <taxon>Bacteria</taxon>
        <taxon>Pseudomonadati</taxon>
        <taxon>Verrucomicrobiota</taxon>
        <taxon>Verrucomicrobiia</taxon>
        <taxon>Verrucomicrobiales</taxon>
        <taxon>Verrucomicrobiaceae</taxon>
        <taxon>Haloferula</taxon>
    </lineage>
</organism>
<comment type="caution">
    <text evidence="1">The sequence shown here is derived from an EMBL/GenBank/DDBJ whole genome shotgun (WGS) entry which is preliminary data.</text>
</comment>
<name>A0A840VF72_9BACT</name>
<keyword evidence="2" id="KW-1185">Reference proteome</keyword>
<dbReference type="EMBL" id="JACHFD010000013">
    <property type="protein sequence ID" value="MBB5352469.1"/>
    <property type="molecule type" value="Genomic_DNA"/>
</dbReference>
<proteinExistence type="predicted"/>
<dbReference type="AlphaFoldDB" id="A0A840VF72"/>